<proteinExistence type="predicted"/>
<reference evidence="3" key="1">
    <citation type="journal article" date="2020" name="Stud. Mycol.">
        <title>101 Dothideomycetes genomes: a test case for predicting lifestyles and emergence of pathogens.</title>
        <authorList>
            <person name="Haridas S."/>
            <person name="Albert R."/>
            <person name="Binder M."/>
            <person name="Bloem J."/>
            <person name="Labutti K."/>
            <person name="Salamov A."/>
            <person name="Andreopoulos B."/>
            <person name="Baker S."/>
            <person name="Barry K."/>
            <person name="Bills G."/>
            <person name="Bluhm B."/>
            <person name="Cannon C."/>
            <person name="Castanera R."/>
            <person name="Culley D."/>
            <person name="Daum C."/>
            <person name="Ezra D."/>
            <person name="Gonzalez J."/>
            <person name="Henrissat B."/>
            <person name="Kuo A."/>
            <person name="Liang C."/>
            <person name="Lipzen A."/>
            <person name="Lutzoni F."/>
            <person name="Magnuson J."/>
            <person name="Mondo S."/>
            <person name="Nolan M."/>
            <person name="Ohm R."/>
            <person name="Pangilinan J."/>
            <person name="Park H.-J."/>
            <person name="Ramirez L."/>
            <person name="Alfaro M."/>
            <person name="Sun H."/>
            <person name="Tritt A."/>
            <person name="Yoshinaga Y."/>
            <person name="Zwiers L.-H."/>
            <person name="Turgeon B."/>
            <person name="Goodwin S."/>
            <person name="Spatafora J."/>
            <person name="Crous P."/>
            <person name="Grigoriev I."/>
        </authorList>
    </citation>
    <scope>NUCLEOTIDE SEQUENCE</scope>
    <source>
        <strain evidence="3">CBS 113389</strain>
    </source>
</reference>
<dbReference type="SUPFAM" id="SSF81383">
    <property type="entry name" value="F-box domain"/>
    <property type="match status" value="1"/>
</dbReference>
<dbReference type="AlphaFoldDB" id="A0A6A6Q6E6"/>
<keyword evidence="4" id="KW-1185">Reference proteome</keyword>
<gene>
    <name evidence="3" type="ORF">BDY17DRAFT_289277</name>
</gene>
<evidence type="ECO:0000259" key="2">
    <source>
        <dbReference type="Pfam" id="PF12937"/>
    </source>
</evidence>
<protein>
    <recommendedName>
        <fullName evidence="2">F-box domain-containing protein</fullName>
    </recommendedName>
</protein>
<evidence type="ECO:0000256" key="1">
    <source>
        <dbReference type="SAM" id="MobiDB-lite"/>
    </source>
</evidence>
<feature type="region of interest" description="Disordered" evidence="1">
    <location>
        <begin position="203"/>
        <end position="225"/>
    </location>
</feature>
<dbReference type="EMBL" id="MU001631">
    <property type="protein sequence ID" value="KAF2487609.1"/>
    <property type="molecule type" value="Genomic_DNA"/>
</dbReference>
<dbReference type="CDD" id="cd09917">
    <property type="entry name" value="F-box_SF"/>
    <property type="match status" value="1"/>
</dbReference>
<feature type="domain" description="F-box" evidence="2">
    <location>
        <begin position="6"/>
        <end position="54"/>
    </location>
</feature>
<accession>A0A6A6Q6E6</accession>
<evidence type="ECO:0000313" key="3">
    <source>
        <dbReference type="EMBL" id="KAF2487609.1"/>
    </source>
</evidence>
<dbReference type="Pfam" id="PF12937">
    <property type="entry name" value="F-box-like"/>
    <property type="match status" value="1"/>
</dbReference>
<feature type="compositionally biased region" description="Polar residues" evidence="1">
    <location>
        <begin position="203"/>
        <end position="214"/>
    </location>
</feature>
<dbReference type="InterPro" id="IPR001810">
    <property type="entry name" value="F-box_dom"/>
</dbReference>
<dbReference type="InterPro" id="IPR036047">
    <property type="entry name" value="F-box-like_dom_sf"/>
</dbReference>
<name>A0A6A6Q6E6_9PEZI</name>
<dbReference type="GeneID" id="54473335"/>
<sequence length="225" mass="25728">MPSAADRLPNEIWEQILVDSRCNLTSRDLFRLQRVNRSFHTTINGSTILLRRMDIIHHPVEYTKPRVPNPLLYTSHLEFRPFTYRVECLAPKSPRNGGTHWKIIVHVSLKLPSEAHIANSRTAFGVRSNRRIFGDVVDGSWRRMKLARFPVSVDVPIRVYCLDAYYEEITSRPAEPDGMTLGDLATLLEGVHDRSKELHLQLASKSVSTETPQDTRVETSPCRVS</sequence>
<dbReference type="Proteomes" id="UP000799767">
    <property type="component" value="Unassembled WGS sequence"/>
</dbReference>
<organism evidence="3 4">
    <name type="scientific">Neohortaea acidophila</name>
    <dbReference type="NCBI Taxonomy" id="245834"/>
    <lineage>
        <taxon>Eukaryota</taxon>
        <taxon>Fungi</taxon>
        <taxon>Dikarya</taxon>
        <taxon>Ascomycota</taxon>
        <taxon>Pezizomycotina</taxon>
        <taxon>Dothideomycetes</taxon>
        <taxon>Dothideomycetidae</taxon>
        <taxon>Mycosphaerellales</taxon>
        <taxon>Teratosphaeriaceae</taxon>
        <taxon>Neohortaea</taxon>
    </lineage>
</organism>
<dbReference type="RefSeq" id="XP_033594178.1">
    <property type="nucleotide sequence ID" value="XM_033732333.1"/>
</dbReference>
<evidence type="ECO:0000313" key="4">
    <source>
        <dbReference type="Proteomes" id="UP000799767"/>
    </source>
</evidence>